<dbReference type="NCBIfam" id="TIGR03404">
    <property type="entry name" value="bicupin_oxalic"/>
    <property type="match status" value="1"/>
</dbReference>
<dbReference type="GO" id="GO:0033609">
    <property type="term" value="P:oxalate metabolic process"/>
    <property type="evidence" value="ECO:0007669"/>
    <property type="project" value="InterPro"/>
</dbReference>
<sequence>MYQVTRMFNALLAAGLFPAVLAAPAPQMDYGENSGPVGGVDSPTPTVTASSGSLYGDESLLGEVAKPSPVSGGDSAFVSDYPLVNGQEADSDLGLYLDFNSVENPQPLRGVGGQTDPGPRTYEYEKLNPDVYAPPGTDSGSVSQLQWPLGLSHNRFGTGDKPGWARQQNTDQLPVATEMAGVDMRLAPHAYRELHWHTASEWSLMLKGCVRLAAVNENGETFIDDICAGDVWFFPAGVPHSIQALDEGCEFLLVFDDGSFSEDGTSLISELFIRNPKSVLSKNLQTPVSAFDNLPSDELYIFNGTPAPANISAQNMTGPAGILPYDQSYTYHWSQQEAYQTPGGSVKIIDTTTFPIATDFAAALVTVQPGAMREMHWHLNSDEWNYFLQGSARITVFEAPEASRTFDYTAGDVGYIPATDAHYIENTGTEDVIFLEVLQQAKFTDISVAQWLALTPKQVVKDTLGLPDETLDNLPKQKTYIKPGNKNMTALASNPNGTAAYEPSG</sequence>
<feature type="binding site" evidence="3">
    <location>
        <position position="195"/>
    </location>
    <ligand>
        <name>Mn(2+)</name>
        <dbReference type="ChEBI" id="CHEBI:29035"/>
        <label>1</label>
    </ligand>
</feature>
<keyword evidence="1 3" id="KW-0479">Metal-binding</keyword>
<evidence type="ECO:0000256" key="1">
    <source>
        <dbReference type="ARBA" id="ARBA00022723"/>
    </source>
</evidence>
<dbReference type="GO" id="GO:0046872">
    <property type="term" value="F:metal ion binding"/>
    <property type="evidence" value="ECO:0007669"/>
    <property type="project" value="UniProtKB-KW"/>
</dbReference>
<feature type="binding site" evidence="3">
    <location>
        <position position="240"/>
    </location>
    <ligand>
        <name>Mn(2+)</name>
        <dbReference type="ChEBI" id="CHEBI:29035"/>
        <label>1</label>
    </ligand>
</feature>
<evidence type="ECO:0000256" key="4">
    <source>
        <dbReference type="SAM" id="SignalP"/>
    </source>
</evidence>
<comment type="caution">
    <text evidence="6">The sequence shown here is derived from an EMBL/GenBank/DDBJ whole genome shotgun (WGS) entry which is preliminary data.</text>
</comment>
<dbReference type="SMART" id="SM00835">
    <property type="entry name" value="Cupin_1"/>
    <property type="match status" value="2"/>
</dbReference>
<protein>
    <submittedName>
        <fullName evidence="6">Oxalate decarboxylase OxdD</fullName>
    </submittedName>
</protein>
<dbReference type="Gene3D" id="2.60.120.10">
    <property type="entry name" value="Jelly Rolls"/>
    <property type="match status" value="2"/>
</dbReference>
<keyword evidence="4" id="KW-0732">Signal</keyword>
<dbReference type="InterPro" id="IPR017774">
    <property type="entry name" value="Bicupin_oxalate_deCO2ase/Oxase"/>
</dbReference>
<feature type="binding site" evidence="3">
    <location>
        <position position="378"/>
    </location>
    <ligand>
        <name>Mn(2+)</name>
        <dbReference type="ChEBI" id="CHEBI:29035"/>
        <label>2</label>
    </ligand>
</feature>
<proteinExistence type="predicted"/>
<feature type="signal peptide" evidence="4">
    <location>
        <begin position="1"/>
        <end position="22"/>
    </location>
</feature>
<dbReference type="OrthoDB" id="10263073at2759"/>
<dbReference type="Proteomes" id="UP000469558">
    <property type="component" value="Unassembled WGS sequence"/>
</dbReference>
<dbReference type="CDD" id="cd20304">
    <property type="entry name" value="cupin_OxDC_N"/>
    <property type="match status" value="1"/>
</dbReference>
<dbReference type="InterPro" id="IPR014710">
    <property type="entry name" value="RmlC-like_jellyroll"/>
</dbReference>
<dbReference type="InterPro" id="IPR051610">
    <property type="entry name" value="GPI/OXD"/>
</dbReference>
<feature type="binding site" evidence="3">
    <location>
        <position position="422"/>
    </location>
    <ligand>
        <name>Mn(2+)</name>
        <dbReference type="ChEBI" id="CHEBI:29035"/>
        <label>2</label>
    </ligand>
</feature>
<evidence type="ECO:0000313" key="6">
    <source>
        <dbReference type="EMBL" id="TVY84005.1"/>
    </source>
</evidence>
<feature type="active site" description="Proton donor" evidence="2">
    <location>
        <position position="436"/>
    </location>
</feature>
<feature type="binding site" evidence="3">
    <location>
        <position position="201"/>
    </location>
    <ligand>
        <name>Mn(2+)</name>
        <dbReference type="ChEBI" id="CHEBI:29035"/>
        <label>1</label>
    </ligand>
</feature>
<feature type="domain" description="Cupin type-1" evidence="5">
    <location>
        <begin position="149"/>
        <end position="292"/>
    </location>
</feature>
<organism evidence="6 7">
    <name type="scientific">Lachnellula suecica</name>
    <dbReference type="NCBI Taxonomy" id="602035"/>
    <lineage>
        <taxon>Eukaryota</taxon>
        <taxon>Fungi</taxon>
        <taxon>Dikarya</taxon>
        <taxon>Ascomycota</taxon>
        <taxon>Pezizomycotina</taxon>
        <taxon>Leotiomycetes</taxon>
        <taxon>Helotiales</taxon>
        <taxon>Lachnaceae</taxon>
        <taxon>Lachnellula</taxon>
    </lineage>
</organism>
<accession>A0A8T9CDY8</accession>
<name>A0A8T9CDY8_9HELO</name>
<feature type="binding site" evidence="3">
    <location>
        <position position="383"/>
    </location>
    <ligand>
        <name>Mn(2+)</name>
        <dbReference type="ChEBI" id="CHEBI:29035"/>
        <label>2</label>
    </ligand>
</feature>
<feature type="binding site" evidence="3">
    <location>
        <position position="197"/>
    </location>
    <ligand>
        <name>Mn(2+)</name>
        <dbReference type="ChEBI" id="CHEBI:29035"/>
        <label>1</label>
    </ligand>
</feature>
<dbReference type="AlphaFoldDB" id="A0A8T9CDY8"/>
<evidence type="ECO:0000313" key="7">
    <source>
        <dbReference type="Proteomes" id="UP000469558"/>
    </source>
</evidence>
<dbReference type="InterPro" id="IPR006045">
    <property type="entry name" value="Cupin_1"/>
</dbReference>
<dbReference type="CDD" id="cd20305">
    <property type="entry name" value="cupin_OxDC_C"/>
    <property type="match status" value="1"/>
</dbReference>
<feature type="binding site" evidence="3">
    <location>
        <position position="376"/>
    </location>
    <ligand>
        <name>Mn(2+)</name>
        <dbReference type="ChEBI" id="CHEBI:29035"/>
        <label>2</label>
    </ligand>
</feature>
<feature type="chain" id="PRO_5035756603" evidence="4">
    <location>
        <begin position="23"/>
        <end position="505"/>
    </location>
</feature>
<dbReference type="EMBL" id="QGMK01000129">
    <property type="protein sequence ID" value="TVY84005.1"/>
    <property type="molecule type" value="Genomic_DNA"/>
</dbReference>
<dbReference type="PANTHER" id="PTHR35848:SF9">
    <property type="entry name" value="SLL1358 PROTEIN"/>
    <property type="match status" value="1"/>
</dbReference>
<evidence type="ECO:0000256" key="3">
    <source>
        <dbReference type="PIRSR" id="PIRSR617774-2"/>
    </source>
</evidence>
<dbReference type="PANTHER" id="PTHR35848">
    <property type="entry name" value="OXALATE-BINDING PROTEIN"/>
    <property type="match status" value="1"/>
</dbReference>
<dbReference type="Pfam" id="PF00190">
    <property type="entry name" value="Cupin_1"/>
    <property type="match status" value="2"/>
</dbReference>
<keyword evidence="7" id="KW-1185">Reference proteome</keyword>
<reference evidence="6 7" key="1">
    <citation type="submission" date="2018-05" db="EMBL/GenBank/DDBJ databases">
        <title>Genome sequencing and assembly of the regulated plant pathogen Lachnellula willkommii and related sister species for the development of diagnostic species identification markers.</title>
        <authorList>
            <person name="Giroux E."/>
            <person name="Bilodeau G."/>
        </authorList>
    </citation>
    <scope>NUCLEOTIDE SEQUENCE [LARGE SCALE GENOMIC DNA]</scope>
    <source>
        <strain evidence="6 7">CBS 268.59</strain>
    </source>
</reference>
<gene>
    <name evidence="6" type="primary">oxdD</name>
    <name evidence="6" type="ORF">LSUE1_G002052</name>
</gene>
<dbReference type="SUPFAM" id="SSF51182">
    <property type="entry name" value="RmlC-like cupins"/>
    <property type="match status" value="1"/>
</dbReference>
<comment type="cofactor">
    <cofactor evidence="3">
        <name>Mn(2+)</name>
        <dbReference type="ChEBI" id="CHEBI:29035"/>
    </cofactor>
    <text evidence="3">Binds 2 manganese ions per subunit.</text>
</comment>
<feature type="domain" description="Cupin type-1" evidence="5">
    <location>
        <begin position="331"/>
        <end position="472"/>
    </location>
</feature>
<dbReference type="InterPro" id="IPR011051">
    <property type="entry name" value="RmlC_Cupin_sf"/>
</dbReference>
<keyword evidence="3" id="KW-0464">Manganese</keyword>
<evidence type="ECO:0000256" key="2">
    <source>
        <dbReference type="PIRSR" id="PIRSR617774-1"/>
    </source>
</evidence>
<evidence type="ECO:0000259" key="5">
    <source>
        <dbReference type="SMART" id="SM00835"/>
    </source>
</evidence>